<dbReference type="PANTHER" id="PTHR36150:SF1">
    <property type="entry name" value="DNA GYRASE INHIBITOR YACG"/>
    <property type="match status" value="1"/>
</dbReference>
<organism evidence="4 5">
    <name type="scientific">Sneathiella litorea</name>
    <dbReference type="NCBI Taxonomy" id="2606216"/>
    <lineage>
        <taxon>Bacteria</taxon>
        <taxon>Pseudomonadati</taxon>
        <taxon>Pseudomonadota</taxon>
        <taxon>Alphaproteobacteria</taxon>
        <taxon>Sneathiellales</taxon>
        <taxon>Sneathiellaceae</taxon>
        <taxon>Sneathiella</taxon>
    </lineage>
</organism>
<comment type="cofactor">
    <cofactor evidence="3">
        <name>Zn(2+)</name>
        <dbReference type="ChEBI" id="CHEBI:29105"/>
    </cofactor>
    <text evidence="3">Binds 1 zinc ion.</text>
</comment>
<sequence length="59" mass="6631">MKNVQTPTKPCPQCGKKAEVKFRPFCSARCKQVDLGKWFNEAYVIPGEETIPANDEDGE</sequence>
<evidence type="ECO:0000313" key="4">
    <source>
        <dbReference type="EMBL" id="MZR31446.1"/>
    </source>
</evidence>
<dbReference type="Pfam" id="PF03884">
    <property type="entry name" value="YacG"/>
    <property type="match status" value="1"/>
</dbReference>
<name>A0A6L8W8J5_9PROT</name>
<accession>A0A6L8W8J5</accession>
<gene>
    <name evidence="3 4" type="primary">yacG</name>
    <name evidence="4" type="ORF">GQE98_12455</name>
</gene>
<dbReference type="RefSeq" id="WP_161315951.1">
    <property type="nucleotide sequence ID" value="NZ_WTUW01000002.1"/>
</dbReference>
<comment type="similarity">
    <text evidence="3">Belongs to the DNA gyrase inhibitor YacG family.</text>
</comment>
<reference evidence="4 5" key="1">
    <citation type="submission" date="2019-12" db="EMBL/GenBank/DDBJ databases">
        <title>Snethiella sp. nov. sp. isolated from sea sand.</title>
        <authorList>
            <person name="Kim J."/>
            <person name="Jeong S.E."/>
            <person name="Jung H.S."/>
            <person name="Jeon C.O."/>
        </authorList>
    </citation>
    <scope>NUCLEOTIDE SEQUENCE [LARGE SCALE GENOMIC DNA]</scope>
    <source>
        <strain evidence="4 5">DP05</strain>
    </source>
</reference>
<dbReference type="PANTHER" id="PTHR36150">
    <property type="entry name" value="DNA GYRASE INHIBITOR YACG"/>
    <property type="match status" value="1"/>
</dbReference>
<evidence type="ECO:0000313" key="5">
    <source>
        <dbReference type="Proteomes" id="UP000476030"/>
    </source>
</evidence>
<proteinExistence type="inferred from homology"/>
<comment type="function">
    <text evidence="3">Inhibits all the catalytic activities of DNA gyrase by preventing its interaction with DNA. Acts by binding directly to the C-terminal domain of GyrB, which probably disrupts DNA binding by the gyrase.</text>
</comment>
<dbReference type="InterPro" id="IPR013088">
    <property type="entry name" value="Znf_NHR/GATA"/>
</dbReference>
<comment type="caution">
    <text evidence="4">The sequence shown here is derived from an EMBL/GenBank/DDBJ whole genome shotgun (WGS) entry which is preliminary data.</text>
</comment>
<comment type="subunit">
    <text evidence="3">Interacts with GyrB.</text>
</comment>
<feature type="binding site" evidence="3">
    <location>
        <position position="11"/>
    </location>
    <ligand>
        <name>Zn(2+)</name>
        <dbReference type="ChEBI" id="CHEBI:29105"/>
    </ligand>
</feature>
<dbReference type="Proteomes" id="UP000476030">
    <property type="component" value="Unassembled WGS sequence"/>
</dbReference>
<dbReference type="GO" id="GO:0006355">
    <property type="term" value="P:regulation of DNA-templated transcription"/>
    <property type="evidence" value="ECO:0007669"/>
    <property type="project" value="InterPro"/>
</dbReference>
<dbReference type="GO" id="GO:0008270">
    <property type="term" value="F:zinc ion binding"/>
    <property type="evidence" value="ECO:0007669"/>
    <property type="project" value="UniProtKB-UniRule"/>
</dbReference>
<evidence type="ECO:0000256" key="1">
    <source>
        <dbReference type="ARBA" id="ARBA00022723"/>
    </source>
</evidence>
<protein>
    <recommendedName>
        <fullName evidence="3">DNA gyrase inhibitor YacG</fullName>
    </recommendedName>
</protein>
<keyword evidence="2 3" id="KW-0862">Zinc</keyword>
<feature type="binding site" evidence="3">
    <location>
        <position position="14"/>
    </location>
    <ligand>
        <name>Zn(2+)</name>
        <dbReference type="ChEBI" id="CHEBI:29105"/>
    </ligand>
</feature>
<keyword evidence="1 3" id="KW-0479">Metal-binding</keyword>
<dbReference type="EMBL" id="WTUW01000002">
    <property type="protein sequence ID" value="MZR31446.1"/>
    <property type="molecule type" value="Genomic_DNA"/>
</dbReference>
<dbReference type="Gene3D" id="3.30.50.10">
    <property type="entry name" value="Erythroid Transcription Factor GATA-1, subunit A"/>
    <property type="match status" value="1"/>
</dbReference>
<dbReference type="SUPFAM" id="SSF57716">
    <property type="entry name" value="Glucocorticoid receptor-like (DNA-binding domain)"/>
    <property type="match status" value="1"/>
</dbReference>
<keyword evidence="5" id="KW-1185">Reference proteome</keyword>
<feature type="binding site" evidence="3">
    <location>
        <position position="30"/>
    </location>
    <ligand>
        <name>Zn(2+)</name>
        <dbReference type="ChEBI" id="CHEBI:29105"/>
    </ligand>
</feature>
<dbReference type="AlphaFoldDB" id="A0A6L8W8J5"/>
<dbReference type="InterPro" id="IPR005584">
    <property type="entry name" value="DNA_gyrase_inhibitor_YacG"/>
</dbReference>
<dbReference type="HAMAP" id="MF_00649">
    <property type="entry name" value="DNA_gyrase_inhibitor_YacG"/>
    <property type="match status" value="1"/>
</dbReference>
<dbReference type="GO" id="GO:0008657">
    <property type="term" value="F:DNA topoisomerase type II (double strand cut, ATP-hydrolyzing) inhibitor activity"/>
    <property type="evidence" value="ECO:0007669"/>
    <property type="project" value="UniProtKB-UniRule"/>
</dbReference>
<evidence type="ECO:0000256" key="3">
    <source>
        <dbReference type="HAMAP-Rule" id="MF_00649"/>
    </source>
</evidence>
<feature type="binding site" evidence="3">
    <location>
        <position position="26"/>
    </location>
    <ligand>
        <name>Zn(2+)</name>
        <dbReference type="ChEBI" id="CHEBI:29105"/>
    </ligand>
</feature>
<evidence type="ECO:0000256" key="2">
    <source>
        <dbReference type="ARBA" id="ARBA00022833"/>
    </source>
</evidence>